<reference evidence="5" key="1">
    <citation type="journal article" date="2006" name="PLoS Biol.">
        <title>Macronuclear genome sequence of the ciliate Tetrahymena thermophila, a model eukaryote.</title>
        <authorList>
            <person name="Eisen J.A."/>
            <person name="Coyne R.S."/>
            <person name="Wu M."/>
            <person name="Wu D."/>
            <person name="Thiagarajan M."/>
            <person name="Wortman J.R."/>
            <person name="Badger J.H."/>
            <person name="Ren Q."/>
            <person name="Amedeo P."/>
            <person name="Jones K.M."/>
            <person name="Tallon L.J."/>
            <person name="Delcher A.L."/>
            <person name="Salzberg S.L."/>
            <person name="Silva J.C."/>
            <person name="Haas B.J."/>
            <person name="Majoros W.H."/>
            <person name="Farzad M."/>
            <person name="Carlton J.M."/>
            <person name="Smith R.K. Jr."/>
            <person name="Garg J."/>
            <person name="Pearlman R.E."/>
            <person name="Karrer K.M."/>
            <person name="Sun L."/>
            <person name="Manning G."/>
            <person name="Elde N.C."/>
            <person name="Turkewitz A.P."/>
            <person name="Asai D.J."/>
            <person name="Wilkes D.E."/>
            <person name="Wang Y."/>
            <person name="Cai H."/>
            <person name="Collins K."/>
            <person name="Stewart B.A."/>
            <person name="Lee S.R."/>
            <person name="Wilamowska K."/>
            <person name="Weinberg Z."/>
            <person name="Ruzzo W.L."/>
            <person name="Wloga D."/>
            <person name="Gaertig J."/>
            <person name="Frankel J."/>
            <person name="Tsao C.-C."/>
            <person name="Gorovsky M.A."/>
            <person name="Keeling P.J."/>
            <person name="Waller R.F."/>
            <person name="Patron N.J."/>
            <person name="Cherry J.M."/>
            <person name="Stover N.A."/>
            <person name="Krieger C.J."/>
            <person name="del Toro C."/>
            <person name="Ryder H.F."/>
            <person name="Williamson S.C."/>
            <person name="Barbeau R.A."/>
            <person name="Hamilton E.P."/>
            <person name="Orias E."/>
        </authorList>
    </citation>
    <scope>NUCLEOTIDE SEQUENCE [LARGE SCALE GENOMIC DNA]</scope>
    <source>
        <strain evidence="5">SB210</strain>
    </source>
</reference>
<dbReference type="InParanoid" id="W7XAD6"/>
<evidence type="ECO:0000256" key="2">
    <source>
        <dbReference type="ARBA" id="ARBA00022737"/>
    </source>
</evidence>
<evidence type="ECO:0000313" key="5">
    <source>
        <dbReference type="Proteomes" id="UP000009168"/>
    </source>
</evidence>
<dbReference type="PROSITE" id="PS50294">
    <property type="entry name" value="WD_REPEATS_REGION"/>
    <property type="match status" value="1"/>
</dbReference>
<dbReference type="Gene3D" id="2.130.10.10">
    <property type="entry name" value="YVTN repeat-like/Quinoprotein amine dehydrogenase"/>
    <property type="match status" value="1"/>
</dbReference>
<keyword evidence="1 3" id="KW-0853">WD repeat</keyword>
<dbReference type="GeneID" id="24440023"/>
<gene>
    <name evidence="4" type="ORF">TTHERM_000648849</name>
</gene>
<dbReference type="AlphaFoldDB" id="W7XAD6"/>
<keyword evidence="2" id="KW-0677">Repeat</keyword>
<dbReference type="PANTHER" id="PTHR19848:SF8">
    <property type="entry name" value="F-BOX AND WD REPEAT DOMAIN CONTAINING 7"/>
    <property type="match status" value="1"/>
</dbReference>
<dbReference type="PROSITE" id="PS50082">
    <property type="entry name" value="WD_REPEATS_2"/>
    <property type="match status" value="1"/>
</dbReference>
<evidence type="ECO:0000256" key="1">
    <source>
        <dbReference type="ARBA" id="ARBA00022574"/>
    </source>
</evidence>
<dbReference type="Pfam" id="PF00400">
    <property type="entry name" value="WD40"/>
    <property type="match status" value="2"/>
</dbReference>
<protein>
    <submittedName>
        <fullName evidence="4">WD domain, G-beta repeat protein</fullName>
    </submittedName>
</protein>
<dbReference type="PANTHER" id="PTHR19848">
    <property type="entry name" value="WD40 REPEAT PROTEIN"/>
    <property type="match status" value="1"/>
</dbReference>
<dbReference type="KEGG" id="tet:TTHERM_000648849"/>
<evidence type="ECO:0000256" key="3">
    <source>
        <dbReference type="PROSITE-ProRule" id="PRU00221"/>
    </source>
</evidence>
<dbReference type="InterPro" id="IPR001680">
    <property type="entry name" value="WD40_rpt"/>
</dbReference>
<evidence type="ECO:0000313" key="4">
    <source>
        <dbReference type="EMBL" id="EWS74287.1"/>
    </source>
</evidence>
<dbReference type="SUPFAM" id="SSF50998">
    <property type="entry name" value="Quinoprotein alcohol dehydrogenase-like"/>
    <property type="match status" value="1"/>
</dbReference>
<sequence length="199" mass="23351">MKFSSKYLSTGFKDKTCKVWDIEKQFKLVNTIQRENKEATSLLWNIQNIFELQKVIQDHTEMIICVAFSNDNKHLATSSFDQTYRIWDNQKGFVQSNIIQGETELMYFVSFSIDYIQEGFKLKYTLEDEVYNLASMSFSDDGKYFSIGSEIINVKYGTQHNFLKSADTYLNALKFRQNIGFKKCVLINVSQKQTRQRII</sequence>
<accession>W7XAD6</accession>
<feature type="repeat" description="WD" evidence="3">
    <location>
        <begin position="56"/>
        <end position="88"/>
    </location>
</feature>
<dbReference type="InterPro" id="IPR015943">
    <property type="entry name" value="WD40/YVTN_repeat-like_dom_sf"/>
</dbReference>
<dbReference type="RefSeq" id="XP_012653175.1">
    <property type="nucleotide sequence ID" value="XM_012797721.1"/>
</dbReference>
<dbReference type="Proteomes" id="UP000009168">
    <property type="component" value="Unassembled WGS sequence"/>
</dbReference>
<dbReference type="SMART" id="SM00320">
    <property type="entry name" value="WD40"/>
    <property type="match status" value="1"/>
</dbReference>
<dbReference type="InterPro" id="IPR019775">
    <property type="entry name" value="WD40_repeat_CS"/>
</dbReference>
<keyword evidence="5" id="KW-1185">Reference proteome</keyword>
<dbReference type="PROSITE" id="PS00678">
    <property type="entry name" value="WD_REPEATS_1"/>
    <property type="match status" value="1"/>
</dbReference>
<dbReference type="EMBL" id="GG662698">
    <property type="protein sequence ID" value="EWS74287.1"/>
    <property type="molecule type" value="Genomic_DNA"/>
</dbReference>
<name>W7XAD6_TETTS</name>
<proteinExistence type="predicted"/>
<dbReference type="STRING" id="312017.W7XAD6"/>
<dbReference type="OrthoDB" id="1850764at2759"/>
<dbReference type="InterPro" id="IPR011047">
    <property type="entry name" value="Quinoprotein_ADH-like_sf"/>
</dbReference>
<organism evidence="4 5">
    <name type="scientific">Tetrahymena thermophila (strain SB210)</name>
    <dbReference type="NCBI Taxonomy" id="312017"/>
    <lineage>
        <taxon>Eukaryota</taxon>
        <taxon>Sar</taxon>
        <taxon>Alveolata</taxon>
        <taxon>Ciliophora</taxon>
        <taxon>Intramacronucleata</taxon>
        <taxon>Oligohymenophorea</taxon>
        <taxon>Hymenostomatida</taxon>
        <taxon>Tetrahymenina</taxon>
        <taxon>Tetrahymenidae</taxon>
        <taxon>Tetrahymena</taxon>
    </lineage>
</organism>